<dbReference type="Pfam" id="PF00436">
    <property type="entry name" value="SSB"/>
    <property type="match status" value="1"/>
</dbReference>
<dbReference type="OrthoDB" id="9809878at2"/>
<evidence type="ECO:0000256" key="1">
    <source>
        <dbReference type="ARBA" id="ARBA00023125"/>
    </source>
</evidence>
<dbReference type="GO" id="GO:0003697">
    <property type="term" value="F:single-stranded DNA binding"/>
    <property type="evidence" value="ECO:0007669"/>
    <property type="project" value="InterPro"/>
</dbReference>
<dbReference type="InterPro" id="IPR012340">
    <property type="entry name" value="NA-bd_OB-fold"/>
</dbReference>
<proteinExistence type="predicted"/>
<evidence type="ECO:0000256" key="2">
    <source>
        <dbReference type="PROSITE-ProRule" id="PRU00252"/>
    </source>
</evidence>
<evidence type="ECO:0000313" key="4">
    <source>
        <dbReference type="EMBL" id="TQL99486.1"/>
    </source>
</evidence>
<dbReference type="AlphaFoldDB" id="A0A543CQV0"/>
<sequence>MTQGSGSKHPSSVTVFLTSAAPGRPAQIGRLFVNDAIVTVVGFVAQDPRFEILASGTSLMSLRIGSTPRRYDREIGQWRDEDPMFLTVSCWRTLADNLQGCELQRGDPVIVTGKLRIREYSKDGQPRFSAQIEATTVGHDLSRGIARFQRSQRSASMPEDRRLADDLADRWLEEDMSEDLVAGITTQTGDAADELDDTDENGEAGPFRAVA</sequence>
<keyword evidence="1 2" id="KW-0238">DNA-binding</keyword>
<dbReference type="PROSITE" id="PS50935">
    <property type="entry name" value="SSB"/>
    <property type="match status" value="1"/>
</dbReference>
<dbReference type="SUPFAM" id="SSF50249">
    <property type="entry name" value="Nucleic acid-binding proteins"/>
    <property type="match status" value="1"/>
</dbReference>
<dbReference type="Gene3D" id="2.40.50.140">
    <property type="entry name" value="Nucleic acid-binding proteins"/>
    <property type="match status" value="1"/>
</dbReference>
<keyword evidence="5" id="KW-1185">Reference proteome</keyword>
<gene>
    <name evidence="4" type="ORF">FB559_5172</name>
</gene>
<feature type="region of interest" description="Disordered" evidence="3">
    <location>
        <begin position="178"/>
        <end position="211"/>
    </location>
</feature>
<feature type="compositionally biased region" description="Acidic residues" evidence="3">
    <location>
        <begin position="191"/>
        <end position="202"/>
    </location>
</feature>
<name>A0A543CQV0_9ACTN</name>
<dbReference type="CDD" id="cd04496">
    <property type="entry name" value="SSB_OBF"/>
    <property type="match status" value="1"/>
</dbReference>
<evidence type="ECO:0000256" key="3">
    <source>
        <dbReference type="SAM" id="MobiDB-lite"/>
    </source>
</evidence>
<organism evidence="4 5">
    <name type="scientific">Actinoallomurus bryophytorum</name>
    <dbReference type="NCBI Taxonomy" id="1490222"/>
    <lineage>
        <taxon>Bacteria</taxon>
        <taxon>Bacillati</taxon>
        <taxon>Actinomycetota</taxon>
        <taxon>Actinomycetes</taxon>
        <taxon>Streptosporangiales</taxon>
        <taxon>Thermomonosporaceae</taxon>
        <taxon>Actinoallomurus</taxon>
    </lineage>
</organism>
<accession>A0A543CQV0</accession>
<dbReference type="InterPro" id="IPR000424">
    <property type="entry name" value="Primosome_PriB/ssb"/>
</dbReference>
<dbReference type="Proteomes" id="UP000316096">
    <property type="component" value="Unassembled WGS sequence"/>
</dbReference>
<comment type="caution">
    <text evidence="4">The sequence shown here is derived from an EMBL/GenBank/DDBJ whole genome shotgun (WGS) entry which is preliminary data.</text>
</comment>
<evidence type="ECO:0000313" key="5">
    <source>
        <dbReference type="Proteomes" id="UP000316096"/>
    </source>
</evidence>
<dbReference type="EMBL" id="VFOZ01000001">
    <property type="protein sequence ID" value="TQL99486.1"/>
    <property type="molecule type" value="Genomic_DNA"/>
</dbReference>
<protein>
    <submittedName>
        <fullName evidence="4">Single-stranded DNA-binding protein</fullName>
    </submittedName>
</protein>
<reference evidence="4 5" key="1">
    <citation type="submission" date="2019-06" db="EMBL/GenBank/DDBJ databases">
        <title>Sequencing the genomes of 1000 actinobacteria strains.</title>
        <authorList>
            <person name="Klenk H.-P."/>
        </authorList>
    </citation>
    <scope>NUCLEOTIDE SEQUENCE [LARGE SCALE GENOMIC DNA]</scope>
    <source>
        <strain evidence="4 5">DSM 102200</strain>
    </source>
</reference>